<name>A0A928Y5W6_UNCKA</name>
<evidence type="ECO:0000259" key="1">
    <source>
        <dbReference type="PROSITE" id="PS50828"/>
    </source>
</evidence>
<dbReference type="AlphaFoldDB" id="A0A928Y5W6"/>
<evidence type="ECO:0000313" key="3">
    <source>
        <dbReference type="Proteomes" id="UP000710385"/>
    </source>
</evidence>
<organism evidence="2 3">
    <name type="scientific">candidate division WWE3 bacterium</name>
    <dbReference type="NCBI Taxonomy" id="2053526"/>
    <lineage>
        <taxon>Bacteria</taxon>
        <taxon>Katanobacteria</taxon>
    </lineage>
</organism>
<dbReference type="InterPro" id="IPR002625">
    <property type="entry name" value="Smr_dom"/>
</dbReference>
<feature type="domain" description="Smr" evidence="1">
    <location>
        <begin position="32"/>
        <end position="108"/>
    </location>
</feature>
<sequence>MGRNSPESPTTADPNPHEIAALAAELGEAPELDLHEMHIDEALSALDHFINRCFLKGDEAVKIIHGRGTGKLKEAVMKYLQQQPELIAYARGSNAPGQQGGVTIAVLHSPHRA</sequence>
<reference evidence="2" key="1">
    <citation type="submission" date="2020-05" db="EMBL/GenBank/DDBJ databases">
        <title>High-Quality Genomes of Partial-Nitritation/Anammox System by Hierarchical Clustering Based Hybrid Assembly.</title>
        <authorList>
            <person name="Liu L."/>
            <person name="Wang Y."/>
            <person name="Che Y."/>
            <person name="Chen Y."/>
            <person name="Xia Y."/>
            <person name="Luo R."/>
            <person name="Cheng S.H."/>
            <person name="Zheng C."/>
            <person name="Zhang T."/>
        </authorList>
    </citation>
    <scope>NUCLEOTIDE SEQUENCE</scope>
    <source>
        <strain evidence="2">H1_PAT1</strain>
    </source>
</reference>
<dbReference type="InterPro" id="IPR036063">
    <property type="entry name" value="Smr_dom_sf"/>
</dbReference>
<dbReference type="SMART" id="SM00463">
    <property type="entry name" value="SMR"/>
    <property type="match status" value="1"/>
</dbReference>
<proteinExistence type="predicted"/>
<dbReference type="Pfam" id="PF01713">
    <property type="entry name" value="Smr"/>
    <property type="match status" value="1"/>
</dbReference>
<dbReference type="SUPFAM" id="SSF160443">
    <property type="entry name" value="SMR domain-like"/>
    <property type="match status" value="1"/>
</dbReference>
<dbReference type="PANTHER" id="PTHR35562:SF2">
    <property type="entry name" value="DNA ENDONUCLEASE SMRA-RELATED"/>
    <property type="match status" value="1"/>
</dbReference>
<gene>
    <name evidence="2" type="ORF">HS096_04160</name>
</gene>
<evidence type="ECO:0000313" key="2">
    <source>
        <dbReference type="EMBL" id="MBE7525548.1"/>
    </source>
</evidence>
<dbReference type="EMBL" id="JABTTY010000001">
    <property type="protein sequence ID" value="MBE7525548.1"/>
    <property type="molecule type" value="Genomic_DNA"/>
</dbReference>
<accession>A0A928Y5W6</accession>
<dbReference type="PANTHER" id="PTHR35562">
    <property type="entry name" value="DNA ENDONUCLEASE SMRA-RELATED"/>
    <property type="match status" value="1"/>
</dbReference>
<dbReference type="PROSITE" id="PS50828">
    <property type="entry name" value="SMR"/>
    <property type="match status" value="1"/>
</dbReference>
<protein>
    <submittedName>
        <fullName evidence="2">Smr/MutS family protein</fullName>
    </submittedName>
</protein>
<dbReference type="Proteomes" id="UP000710385">
    <property type="component" value="Unassembled WGS sequence"/>
</dbReference>
<comment type="caution">
    <text evidence="2">The sequence shown here is derived from an EMBL/GenBank/DDBJ whole genome shotgun (WGS) entry which is preliminary data.</text>
</comment>
<dbReference type="Gene3D" id="3.30.1370.110">
    <property type="match status" value="1"/>
</dbReference>